<proteinExistence type="predicted"/>
<keyword evidence="2" id="KW-0934">Plastid</keyword>
<feature type="region of interest" description="Disordered" evidence="1">
    <location>
        <begin position="1"/>
        <end position="22"/>
    </location>
</feature>
<accession>A0A6H1U7N6</accession>
<gene>
    <name evidence="2" type="primary">orf324</name>
</gene>
<reference evidence="2" key="1">
    <citation type="submission" date="2019-11" db="EMBL/GenBank/DDBJ databases">
        <title>The Chloroplast Genome of the Green Alga Uronema confervicolum.</title>
        <authorList>
            <person name="Liu B."/>
        </authorList>
    </citation>
    <scope>NUCLEOTIDE SEQUENCE</scope>
</reference>
<dbReference type="AlphaFoldDB" id="A0A6H1U7N6"/>
<dbReference type="EMBL" id="MN701586">
    <property type="protein sequence ID" value="QIZ74190.1"/>
    <property type="molecule type" value="Genomic_DNA"/>
</dbReference>
<evidence type="ECO:0000256" key="1">
    <source>
        <dbReference type="SAM" id="MobiDB-lite"/>
    </source>
</evidence>
<evidence type="ECO:0000313" key="2">
    <source>
        <dbReference type="EMBL" id="QIZ74190.1"/>
    </source>
</evidence>
<protein>
    <submittedName>
        <fullName evidence="2">Uncharacterized protein</fullName>
    </submittedName>
</protein>
<organism evidence="2">
    <name type="scientific">Uronema confervicola</name>
    <dbReference type="NCBI Taxonomy" id="764120"/>
    <lineage>
        <taxon>Eukaryota</taxon>
        <taxon>Viridiplantae</taxon>
        <taxon>Chlorophyta</taxon>
        <taxon>core chlorophytes</taxon>
        <taxon>Chlorophyceae</taxon>
        <taxon>OCC clade</taxon>
        <taxon>Chaetophorales</taxon>
        <taxon>Uronemataceae</taxon>
        <taxon>Uronema</taxon>
    </lineage>
</organism>
<name>A0A6H1U7N6_9CHLO</name>
<keyword evidence="2" id="KW-0150">Chloroplast</keyword>
<dbReference type="RefSeq" id="YP_009773689.1">
    <property type="nucleotide sequence ID" value="NC_047430.1"/>
</dbReference>
<dbReference type="GeneID" id="54626394"/>
<sequence length="324" mass="37848">MDNNNINEKVFKRPSKEPSAPSNLDNIKDDDYIKSLRIIVPKMVSKYNLNQDYMFTYWEGWLEMYLQDKTIEKKNSSYLIASNLQKQLFKQNLSIGFFIQKGFIFSVLFLLKPYFLNDKKEVELDFIQKRLDYIISSLSKMECLLISNILENYVAIGENQNKNLDLSSTGFAFSMLALYTQQGCFCSSVEKELKKEVRSNKNPSNKTLVSIKSKYIETAIKNAFFLKNENPKFLLSVRPVLKVLTPLLFAWSVANREDGYLFRKFMNYPVNAQGQKVQILQIKQSELTQIHYSTSVEIYYNFPLTPLAINKALKVHKEYINKRK</sequence>
<geneLocation type="chloroplast" evidence="2"/>